<organism evidence="5 6">
    <name type="scientific">Dreissena polymorpha</name>
    <name type="common">Zebra mussel</name>
    <name type="synonym">Mytilus polymorpha</name>
    <dbReference type="NCBI Taxonomy" id="45954"/>
    <lineage>
        <taxon>Eukaryota</taxon>
        <taxon>Metazoa</taxon>
        <taxon>Spiralia</taxon>
        <taxon>Lophotrochozoa</taxon>
        <taxon>Mollusca</taxon>
        <taxon>Bivalvia</taxon>
        <taxon>Autobranchia</taxon>
        <taxon>Heteroconchia</taxon>
        <taxon>Euheterodonta</taxon>
        <taxon>Imparidentia</taxon>
        <taxon>Neoheterodontei</taxon>
        <taxon>Myida</taxon>
        <taxon>Dreissenoidea</taxon>
        <taxon>Dreissenidae</taxon>
        <taxon>Dreissena</taxon>
    </lineage>
</organism>
<evidence type="ECO:0000256" key="1">
    <source>
        <dbReference type="ARBA" id="ARBA00008455"/>
    </source>
</evidence>
<dbReference type="CDD" id="cd02620">
    <property type="entry name" value="Peptidase_C1A_CathepsinB"/>
    <property type="match status" value="1"/>
</dbReference>
<keyword evidence="2" id="KW-1015">Disulfide bond</keyword>
<feature type="compositionally biased region" description="Basic residues" evidence="3">
    <location>
        <begin position="478"/>
        <end position="498"/>
    </location>
</feature>
<dbReference type="GO" id="GO:0008234">
    <property type="term" value="F:cysteine-type peptidase activity"/>
    <property type="evidence" value="ECO:0007669"/>
    <property type="project" value="InterPro"/>
</dbReference>
<keyword evidence="6" id="KW-1185">Reference proteome</keyword>
<dbReference type="PROSITE" id="PS50958">
    <property type="entry name" value="SMB_2"/>
    <property type="match status" value="1"/>
</dbReference>
<dbReference type="Pfam" id="PF00112">
    <property type="entry name" value="Peptidase_C1"/>
    <property type="match status" value="1"/>
</dbReference>
<dbReference type="Proteomes" id="UP000828390">
    <property type="component" value="Unassembled WGS sequence"/>
</dbReference>
<sequence>MVFIALEITVAFSERLTGVRSLNRPRRAIEWGPDIAGPFCAKRAPRCCPDRLDECSVPILDTLCYCDDFCDRERSDCCPDFQSVCRRRPSPPPPIRAPCEYNGRYYQQNDQVKINCNLCRCVRDIISTNGYSFQCGNNVCLIQENVIDTVNKYPNKYGWQASNYSQFWGLTLEEGRRYRLGTNKPDEPVINMSNIEVLNDKSLPREFDSRKKWPGWVHGVRDQGNCAASWAFSTTALAADRLSIESRGAMVLDLSPQNLLSCSDNNQGGCLGGNLDSAWWFLRHRGVTTEACYPYTSGVNGKNGTCLARDLQRDRWCPAGRQTRDKLIYEATPPYKISSSVKDIMAEIEMNGPVQATFRVQDDFFMYRSGVYKYSRTGSVSAFQEDDRRLYHSVRIIGWGEEVISQRLVRYWLCANSWGTAWGEGGYFRIVRGSNECEIESFVLGVWGKVEADTVLRELLNVFRAERLQARTELERSRGRRHLRRHRRRQNKRKKQKS</sequence>
<gene>
    <name evidence="5" type="ORF">DPMN_082257</name>
</gene>
<dbReference type="PANTHER" id="PTHR12411">
    <property type="entry name" value="CYSTEINE PROTEASE FAMILY C1-RELATED"/>
    <property type="match status" value="1"/>
</dbReference>
<dbReference type="Gene3D" id="3.90.70.10">
    <property type="entry name" value="Cysteine proteinases"/>
    <property type="match status" value="1"/>
</dbReference>
<evidence type="ECO:0000259" key="4">
    <source>
        <dbReference type="PROSITE" id="PS50958"/>
    </source>
</evidence>
<comment type="caution">
    <text evidence="5">The sequence shown here is derived from an EMBL/GenBank/DDBJ whole genome shotgun (WGS) entry which is preliminary data.</text>
</comment>
<dbReference type="InterPro" id="IPR025660">
    <property type="entry name" value="Pept_his_AS"/>
</dbReference>
<dbReference type="SUPFAM" id="SSF54001">
    <property type="entry name" value="Cysteine proteinases"/>
    <property type="match status" value="1"/>
</dbReference>
<dbReference type="PROSITE" id="PS00640">
    <property type="entry name" value="THIOL_PROTEASE_ASN"/>
    <property type="match status" value="1"/>
</dbReference>
<evidence type="ECO:0000256" key="3">
    <source>
        <dbReference type="SAM" id="MobiDB-lite"/>
    </source>
</evidence>
<dbReference type="InterPro" id="IPR025661">
    <property type="entry name" value="Pept_asp_AS"/>
</dbReference>
<dbReference type="PRINTS" id="PR00705">
    <property type="entry name" value="PAPAIN"/>
</dbReference>
<dbReference type="InterPro" id="IPR001212">
    <property type="entry name" value="Somatomedin_B_dom"/>
</dbReference>
<protein>
    <recommendedName>
        <fullName evidence="4">SMB domain-containing protein</fullName>
    </recommendedName>
</protein>
<comment type="similarity">
    <text evidence="1">Belongs to the peptidase C1 family.</text>
</comment>
<dbReference type="GO" id="GO:0006508">
    <property type="term" value="P:proteolysis"/>
    <property type="evidence" value="ECO:0007669"/>
    <property type="project" value="InterPro"/>
</dbReference>
<dbReference type="PROSITE" id="PS00524">
    <property type="entry name" value="SMB_1"/>
    <property type="match status" value="1"/>
</dbReference>
<evidence type="ECO:0000313" key="6">
    <source>
        <dbReference type="Proteomes" id="UP000828390"/>
    </source>
</evidence>
<name>A0A9D3Y8X8_DREPO</name>
<dbReference type="InterPro" id="IPR000668">
    <property type="entry name" value="Peptidase_C1A_C"/>
</dbReference>
<dbReference type="AlphaFoldDB" id="A0A9D3Y8X8"/>
<proteinExistence type="inferred from homology"/>
<dbReference type="InterPro" id="IPR038765">
    <property type="entry name" value="Papain-like_cys_pep_sf"/>
</dbReference>
<dbReference type="PROSITE" id="PS00639">
    <property type="entry name" value="THIOL_PROTEASE_HIS"/>
    <property type="match status" value="1"/>
</dbReference>
<dbReference type="InterPro" id="IPR013128">
    <property type="entry name" value="Peptidase_C1A"/>
</dbReference>
<dbReference type="SMART" id="SM00645">
    <property type="entry name" value="Pept_C1"/>
    <property type="match status" value="1"/>
</dbReference>
<accession>A0A9D3Y8X8</accession>
<evidence type="ECO:0000256" key="2">
    <source>
        <dbReference type="ARBA" id="ARBA00023157"/>
    </source>
</evidence>
<reference evidence="5" key="2">
    <citation type="submission" date="2020-11" db="EMBL/GenBank/DDBJ databases">
        <authorList>
            <person name="McCartney M.A."/>
            <person name="Auch B."/>
            <person name="Kono T."/>
            <person name="Mallez S."/>
            <person name="Becker A."/>
            <person name="Gohl D.M."/>
            <person name="Silverstein K.A.T."/>
            <person name="Koren S."/>
            <person name="Bechman K.B."/>
            <person name="Herman A."/>
            <person name="Abrahante J.E."/>
            <person name="Garbe J."/>
        </authorList>
    </citation>
    <scope>NUCLEOTIDE SEQUENCE</scope>
    <source>
        <strain evidence="5">Duluth1</strain>
        <tissue evidence="5">Whole animal</tissue>
    </source>
</reference>
<feature type="region of interest" description="Disordered" evidence="3">
    <location>
        <begin position="476"/>
        <end position="498"/>
    </location>
</feature>
<evidence type="ECO:0000313" key="5">
    <source>
        <dbReference type="EMBL" id="KAH3694816.1"/>
    </source>
</evidence>
<feature type="domain" description="SMB" evidence="4">
    <location>
        <begin position="43"/>
        <end position="90"/>
    </location>
</feature>
<reference evidence="5" key="1">
    <citation type="journal article" date="2019" name="bioRxiv">
        <title>The Genome of the Zebra Mussel, Dreissena polymorpha: A Resource for Invasive Species Research.</title>
        <authorList>
            <person name="McCartney M.A."/>
            <person name="Auch B."/>
            <person name="Kono T."/>
            <person name="Mallez S."/>
            <person name="Zhang Y."/>
            <person name="Obille A."/>
            <person name="Becker A."/>
            <person name="Abrahante J.E."/>
            <person name="Garbe J."/>
            <person name="Badalamenti J.P."/>
            <person name="Herman A."/>
            <person name="Mangelson H."/>
            <person name="Liachko I."/>
            <person name="Sullivan S."/>
            <person name="Sone E.D."/>
            <person name="Koren S."/>
            <person name="Silverstein K.A.T."/>
            <person name="Beckman K.B."/>
            <person name="Gohl D.M."/>
        </authorList>
    </citation>
    <scope>NUCLEOTIDE SEQUENCE</scope>
    <source>
        <strain evidence="5">Duluth1</strain>
        <tissue evidence="5">Whole animal</tissue>
    </source>
</reference>
<dbReference type="EMBL" id="JAIWYP010000016">
    <property type="protein sequence ID" value="KAH3694816.1"/>
    <property type="molecule type" value="Genomic_DNA"/>
</dbReference>